<dbReference type="SMART" id="SM00388">
    <property type="entry name" value="HisKA"/>
    <property type="match status" value="1"/>
</dbReference>
<keyword evidence="6" id="KW-0808">Transferase</keyword>
<reference evidence="11" key="1">
    <citation type="submission" date="2021-08" db="EMBL/GenBank/DDBJ databases">
        <authorList>
            <person name="Nwanade C."/>
            <person name="Wang M."/>
            <person name="Masoudi A."/>
            <person name="Yu Z."/>
            <person name="Liu J."/>
        </authorList>
    </citation>
    <scope>NUCLEOTIDE SEQUENCE</scope>
    <source>
        <strain evidence="11">S122</strain>
        <plasmid evidence="11">unnamed3</plasmid>
    </source>
</reference>
<dbReference type="InterPro" id="IPR036097">
    <property type="entry name" value="HisK_dim/P_sf"/>
</dbReference>
<keyword evidence="9" id="KW-0067">ATP-binding</keyword>
<dbReference type="EC" id="2.7.13.3" evidence="3"/>
<dbReference type="InterPro" id="IPR005467">
    <property type="entry name" value="His_kinase_dom"/>
</dbReference>
<dbReference type="SUPFAM" id="SSF47384">
    <property type="entry name" value="Homodimeric domain of signal transducing histidine kinase"/>
    <property type="match status" value="1"/>
</dbReference>
<evidence type="ECO:0000256" key="5">
    <source>
        <dbReference type="ARBA" id="ARBA00022553"/>
    </source>
</evidence>
<dbReference type="PANTHER" id="PTHR44936">
    <property type="entry name" value="SENSOR PROTEIN CREC"/>
    <property type="match status" value="1"/>
</dbReference>
<dbReference type="GO" id="GO:0005524">
    <property type="term" value="F:ATP binding"/>
    <property type="evidence" value="ECO:0007669"/>
    <property type="project" value="UniProtKB-KW"/>
</dbReference>
<geneLocation type="plasmid" evidence="11 12">
    <name>unnamed3</name>
</geneLocation>
<dbReference type="Proteomes" id="UP001058713">
    <property type="component" value="Plasmid unnamed3"/>
</dbReference>
<feature type="domain" description="Histidine kinase" evidence="10">
    <location>
        <begin position="261"/>
        <end position="480"/>
    </location>
</feature>
<keyword evidence="8 11" id="KW-0418">Kinase</keyword>
<evidence type="ECO:0000256" key="8">
    <source>
        <dbReference type="ARBA" id="ARBA00022777"/>
    </source>
</evidence>
<dbReference type="Pfam" id="PF02518">
    <property type="entry name" value="HATPase_c"/>
    <property type="match status" value="1"/>
</dbReference>
<dbReference type="InterPro" id="IPR050980">
    <property type="entry name" value="2C_sensor_his_kinase"/>
</dbReference>
<dbReference type="CDD" id="cd00082">
    <property type="entry name" value="HisKA"/>
    <property type="match status" value="1"/>
</dbReference>
<dbReference type="InterPro" id="IPR036890">
    <property type="entry name" value="HATPase_C_sf"/>
</dbReference>
<accession>A0A9Q9HNS7</accession>
<dbReference type="GO" id="GO:0000155">
    <property type="term" value="F:phosphorelay sensor kinase activity"/>
    <property type="evidence" value="ECO:0007669"/>
    <property type="project" value="InterPro"/>
</dbReference>
<dbReference type="PRINTS" id="PR00344">
    <property type="entry name" value="BCTRLSENSOR"/>
</dbReference>
<dbReference type="PROSITE" id="PS50109">
    <property type="entry name" value="HIS_KIN"/>
    <property type="match status" value="1"/>
</dbReference>
<comment type="catalytic activity">
    <reaction evidence="1">
        <text>ATP + protein L-histidine = ADP + protein N-phospho-L-histidine.</text>
        <dbReference type="EC" id="2.7.13.3"/>
    </reaction>
</comment>
<organism evidence="11 12">
    <name type="scientific">Leisingera caerulea</name>
    <name type="common">Phaeobacter caeruleus</name>
    <dbReference type="NCBI Taxonomy" id="506591"/>
    <lineage>
        <taxon>Bacteria</taxon>
        <taxon>Pseudomonadati</taxon>
        <taxon>Pseudomonadota</taxon>
        <taxon>Alphaproteobacteria</taxon>
        <taxon>Rhodobacterales</taxon>
        <taxon>Roseobacteraceae</taxon>
        <taxon>Leisingera</taxon>
    </lineage>
</organism>
<dbReference type="GO" id="GO:0005886">
    <property type="term" value="C:plasma membrane"/>
    <property type="evidence" value="ECO:0007669"/>
    <property type="project" value="UniProtKB-SubCell"/>
</dbReference>
<protein>
    <recommendedName>
        <fullName evidence="3">histidine kinase</fullName>
        <ecNumber evidence="3">2.7.13.3</ecNumber>
    </recommendedName>
</protein>
<comment type="subcellular location">
    <subcellularLocation>
        <location evidence="2">Cell membrane</location>
        <topology evidence="2">Multi-pass membrane protein</topology>
    </subcellularLocation>
</comment>
<keyword evidence="11" id="KW-0614">Plasmid</keyword>
<evidence type="ECO:0000256" key="6">
    <source>
        <dbReference type="ARBA" id="ARBA00022679"/>
    </source>
</evidence>
<evidence type="ECO:0000256" key="7">
    <source>
        <dbReference type="ARBA" id="ARBA00022741"/>
    </source>
</evidence>
<keyword evidence="4" id="KW-0472">Membrane</keyword>
<dbReference type="Gene3D" id="3.30.565.10">
    <property type="entry name" value="Histidine kinase-like ATPase, C-terminal domain"/>
    <property type="match status" value="1"/>
</dbReference>
<dbReference type="SUPFAM" id="SSF55874">
    <property type="entry name" value="ATPase domain of HSP90 chaperone/DNA topoisomerase II/histidine kinase"/>
    <property type="match status" value="1"/>
</dbReference>
<sequence>MALRLRTLGLILLPLAFAAGLGAAWAWFHSGASWQTHLTRSTIAGITLDGTLRRGTAPPAGVAVAPVAAAQAAFLTSGDYLRLEGIPKPAFFTNVSILDSGPDPLAGEVLALVIASPDLRYPVAELAPAGGASAAEKLGAVTRLLATYCSEPVIFARAGYGPWQRVEGRAVWGCTAAPRDLRLPAVLLSLLALAVLATLVMDTSAHFGRFARALHGRRRLGGPDAYAVQGPAELQEIVTAVNSYLETERSQLASRAAVLSGVSHDLGTPATRLRLRAALIQDAELRQKFETDLDAMTGMIESVLTYTRAEMSAETPRRLSLTSLVEAVAADYQDLGKPVELLRPAPQLAAGGRSVFTSAPGHSAIPQDQPMLAVARPLSLQRAVSNLIDNALKYGRRASVGLSATAEHAIIAIEDEGSGMSAAEISAVIAPFRRGDNTRAIDGFGLGLTIVATVAEQHGGRLYFEDGRRGLRACLEICRN</sequence>
<name>A0A9Q9HNS7_LEICA</name>
<dbReference type="Gene3D" id="1.10.287.130">
    <property type="match status" value="1"/>
</dbReference>
<dbReference type="InterPro" id="IPR003594">
    <property type="entry name" value="HATPase_dom"/>
</dbReference>
<evidence type="ECO:0000256" key="4">
    <source>
        <dbReference type="ARBA" id="ARBA00022475"/>
    </source>
</evidence>
<dbReference type="AlphaFoldDB" id="A0A9Q9HNS7"/>
<dbReference type="SMART" id="SM00387">
    <property type="entry name" value="HATPase_c"/>
    <property type="match status" value="1"/>
</dbReference>
<keyword evidence="7" id="KW-0547">Nucleotide-binding</keyword>
<dbReference type="EMBL" id="CP081073">
    <property type="protein sequence ID" value="UWQ56131.1"/>
    <property type="molecule type" value="Genomic_DNA"/>
</dbReference>
<evidence type="ECO:0000313" key="12">
    <source>
        <dbReference type="Proteomes" id="UP001058713"/>
    </source>
</evidence>
<dbReference type="InterPro" id="IPR003661">
    <property type="entry name" value="HisK_dim/P_dom"/>
</dbReference>
<evidence type="ECO:0000256" key="9">
    <source>
        <dbReference type="ARBA" id="ARBA00022840"/>
    </source>
</evidence>
<dbReference type="CDD" id="cd00075">
    <property type="entry name" value="HATPase"/>
    <property type="match status" value="1"/>
</dbReference>
<gene>
    <name evidence="11" type="ORF">K3721_19520</name>
</gene>
<dbReference type="PANTHER" id="PTHR44936:SF10">
    <property type="entry name" value="SENSOR PROTEIN RSTB"/>
    <property type="match status" value="1"/>
</dbReference>
<evidence type="ECO:0000259" key="10">
    <source>
        <dbReference type="PROSITE" id="PS50109"/>
    </source>
</evidence>
<keyword evidence="4" id="KW-1003">Cell membrane</keyword>
<evidence type="ECO:0000256" key="1">
    <source>
        <dbReference type="ARBA" id="ARBA00000085"/>
    </source>
</evidence>
<dbReference type="RefSeq" id="WP_259972892.1">
    <property type="nucleotide sequence ID" value="NZ_CP081073.1"/>
</dbReference>
<dbReference type="InterPro" id="IPR004358">
    <property type="entry name" value="Sig_transdc_His_kin-like_C"/>
</dbReference>
<keyword evidence="5" id="KW-0597">Phosphoprotein</keyword>
<dbReference type="KEGG" id="lcae:K3721_19520"/>
<evidence type="ECO:0000256" key="2">
    <source>
        <dbReference type="ARBA" id="ARBA00004651"/>
    </source>
</evidence>
<evidence type="ECO:0000256" key="3">
    <source>
        <dbReference type="ARBA" id="ARBA00012438"/>
    </source>
</evidence>
<proteinExistence type="predicted"/>
<evidence type="ECO:0000313" key="11">
    <source>
        <dbReference type="EMBL" id="UWQ56131.1"/>
    </source>
</evidence>